<dbReference type="InterPro" id="IPR016166">
    <property type="entry name" value="FAD-bd_PCMH"/>
</dbReference>
<accession>A0A0M4FNL3</accession>
<dbReference type="GO" id="GO:0016491">
    <property type="term" value="F:oxidoreductase activity"/>
    <property type="evidence" value="ECO:0007669"/>
    <property type="project" value="UniProtKB-KW"/>
</dbReference>
<protein>
    <recommendedName>
        <fullName evidence="4">FAD-binding PCMH-type domain-containing protein</fullName>
    </recommendedName>
</protein>
<dbReference type="SUPFAM" id="SSF56176">
    <property type="entry name" value="FAD-binding/transporter-associated domain-like"/>
    <property type="match status" value="1"/>
</dbReference>
<dbReference type="InterPro" id="IPR036683">
    <property type="entry name" value="CO_DH_flav_C_dom_sf"/>
</dbReference>
<dbReference type="GO" id="GO:0071949">
    <property type="term" value="F:FAD binding"/>
    <property type="evidence" value="ECO:0007669"/>
    <property type="project" value="InterPro"/>
</dbReference>
<dbReference type="PANTHER" id="PTHR42659:SF2">
    <property type="entry name" value="XANTHINE DEHYDROGENASE SUBUNIT C-RELATED"/>
    <property type="match status" value="1"/>
</dbReference>
<dbReference type="SUPFAM" id="SSF55447">
    <property type="entry name" value="CO dehydrogenase flavoprotein C-terminal domain-like"/>
    <property type="match status" value="1"/>
</dbReference>
<evidence type="ECO:0000313" key="5">
    <source>
        <dbReference type="EMBL" id="ALC84229.1"/>
    </source>
</evidence>
<dbReference type="Pfam" id="PF03450">
    <property type="entry name" value="CO_deh_flav_C"/>
    <property type="match status" value="1"/>
</dbReference>
<evidence type="ECO:0000259" key="4">
    <source>
        <dbReference type="PROSITE" id="PS51387"/>
    </source>
</evidence>
<reference evidence="6" key="1">
    <citation type="submission" date="2015-08" db="EMBL/GenBank/DDBJ databases">
        <title>Genome sequencing project for genomic taxonomy and phylogenomics of Bacillus-like bacteria.</title>
        <authorList>
            <person name="Liu B."/>
            <person name="Wang J."/>
            <person name="Zhu Y."/>
            <person name="Liu G."/>
            <person name="Chen Q."/>
            <person name="Chen Z."/>
            <person name="Lan J."/>
            <person name="Che J."/>
            <person name="Ge C."/>
            <person name="Shi H."/>
            <person name="Pan Z."/>
            <person name="Liu X."/>
        </authorList>
    </citation>
    <scope>NUCLEOTIDE SEQUENCE [LARGE SCALE GENOMIC DNA]</scope>
    <source>
        <strain evidence="6">FJAT-4402</strain>
    </source>
</reference>
<name>A0A0M4FNL3_9BACI</name>
<dbReference type="PROSITE" id="PS51387">
    <property type="entry name" value="FAD_PCMH"/>
    <property type="match status" value="1"/>
</dbReference>
<feature type="domain" description="FAD-binding PCMH-type" evidence="4">
    <location>
        <begin position="1"/>
        <end position="171"/>
    </location>
</feature>
<dbReference type="Gene3D" id="3.30.390.50">
    <property type="entry name" value="CO dehydrogenase flavoprotein, C-terminal domain"/>
    <property type="match status" value="1"/>
</dbReference>
<evidence type="ECO:0000256" key="3">
    <source>
        <dbReference type="ARBA" id="ARBA00023002"/>
    </source>
</evidence>
<evidence type="ECO:0000256" key="2">
    <source>
        <dbReference type="ARBA" id="ARBA00022827"/>
    </source>
</evidence>
<evidence type="ECO:0000313" key="6">
    <source>
        <dbReference type="Proteomes" id="UP000067625"/>
    </source>
</evidence>
<dbReference type="Proteomes" id="UP000067625">
    <property type="component" value="Chromosome"/>
</dbReference>
<sequence>MSTKVFVPKTIEEAFELKHSLSEKGCVALGATWLQLQWEKTGMKPQNLISLEQVIPLQEITAELIEDQLFLSLGAAVNLSSCRRNPLIQGKWPALSRAVSHVASPGIRNKATIGGNVAIKTGDIIPLLLVMDATIVLYTTEGYVRTPLAEWLENNREDCLITRILIPREENRKVFYHKIGRRKAFIGSSVVVSGSYEKDNQQKFSFIRLIAGHADIQAQRLYDAEKKLLNKRLAPEMMKDIYQTMISEFQPMPDAFLSADYRKKAAANLLMSELVQ</sequence>
<dbReference type="AlphaFoldDB" id="A0A0M4FNL3"/>
<keyword evidence="3" id="KW-0560">Oxidoreductase</keyword>
<dbReference type="InterPro" id="IPR036318">
    <property type="entry name" value="FAD-bd_PCMH-like_sf"/>
</dbReference>
<dbReference type="InterPro" id="IPR002346">
    <property type="entry name" value="Mopterin_DH_FAD-bd"/>
</dbReference>
<keyword evidence="6" id="KW-1185">Reference proteome</keyword>
<dbReference type="PANTHER" id="PTHR42659">
    <property type="entry name" value="XANTHINE DEHYDROGENASE SUBUNIT C-RELATED"/>
    <property type="match status" value="1"/>
</dbReference>
<organism evidence="5 6">
    <name type="scientific">Bacillus gobiensis</name>
    <dbReference type="NCBI Taxonomy" id="1441095"/>
    <lineage>
        <taxon>Bacteria</taxon>
        <taxon>Bacillati</taxon>
        <taxon>Bacillota</taxon>
        <taxon>Bacilli</taxon>
        <taxon>Bacillales</taxon>
        <taxon>Bacillaceae</taxon>
        <taxon>Bacillus</taxon>
    </lineage>
</organism>
<dbReference type="InterPro" id="IPR016169">
    <property type="entry name" value="FAD-bd_PCMH_sub2"/>
</dbReference>
<dbReference type="InterPro" id="IPR005107">
    <property type="entry name" value="CO_DH_flav_C"/>
</dbReference>
<evidence type="ECO:0000256" key="1">
    <source>
        <dbReference type="ARBA" id="ARBA00022630"/>
    </source>
</evidence>
<dbReference type="EMBL" id="CP012600">
    <property type="protein sequence ID" value="ALC84229.1"/>
    <property type="molecule type" value="Genomic_DNA"/>
</dbReference>
<gene>
    <name evidence="5" type="ORF">AM592_12285</name>
</gene>
<keyword evidence="2" id="KW-0274">FAD</keyword>
<reference evidence="5 6" key="2">
    <citation type="journal article" date="2016" name="Int. J. Syst. Evol. Microbiol.">
        <title>Bacillus gobiensis sp. nov., isolated from a soil sample.</title>
        <authorList>
            <person name="Liu B."/>
            <person name="Liu G.H."/>
            <person name="Cetin S."/>
            <person name="Schumann P."/>
            <person name="Pan Z.Z."/>
            <person name="Chen Q.Q."/>
        </authorList>
    </citation>
    <scope>NUCLEOTIDE SEQUENCE [LARGE SCALE GENOMIC DNA]</scope>
    <source>
        <strain evidence="5 6">FJAT-4402</strain>
    </source>
</reference>
<dbReference type="InterPro" id="IPR051312">
    <property type="entry name" value="Diverse_Substr_Oxidored"/>
</dbReference>
<dbReference type="Gene3D" id="3.30.465.10">
    <property type="match status" value="1"/>
</dbReference>
<dbReference type="Pfam" id="PF00941">
    <property type="entry name" value="FAD_binding_5"/>
    <property type="match status" value="1"/>
</dbReference>
<dbReference type="PATRIC" id="fig|1441095.3.peg.2693"/>
<keyword evidence="1" id="KW-0285">Flavoprotein</keyword>
<proteinExistence type="predicted"/>
<dbReference type="STRING" id="1441095.AM592_12285"/>